<evidence type="ECO:0000259" key="1">
    <source>
        <dbReference type="Pfam" id="PF26607"/>
    </source>
</evidence>
<name>A0A0M6Y1L4_9HYPH</name>
<dbReference type="Proteomes" id="UP000048926">
    <property type="component" value="Unassembled WGS sequence"/>
</dbReference>
<dbReference type="Pfam" id="PF26607">
    <property type="entry name" value="DUF8189"/>
    <property type="match status" value="1"/>
</dbReference>
<gene>
    <name evidence="2" type="ORF">LAL4801_01891</name>
</gene>
<organism evidence="2 3">
    <name type="scientific">Roseibium aggregatum</name>
    <dbReference type="NCBI Taxonomy" id="187304"/>
    <lineage>
        <taxon>Bacteria</taxon>
        <taxon>Pseudomonadati</taxon>
        <taxon>Pseudomonadota</taxon>
        <taxon>Alphaproteobacteria</taxon>
        <taxon>Hyphomicrobiales</taxon>
        <taxon>Stappiaceae</taxon>
        <taxon>Roseibium</taxon>
    </lineage>
</organism>
<evidence type="ECO:0000313" key="2">
    <source>
        <dbReference type="EMBL" id="CTQ43453.1"/>
    </source>
</evidence>
<feature type="domain" description="PLL-like beta propeller" evidence="1">
    <location>
        <begin position="177"/>
        <end position="393"/>
    </location>
</feature>
<accession>A0A0M6Y1L4</accession>
<reference evidence="3" key="1">
    <citation type="submission" date="2015-07" db="EMBL/GenBank/DDBJ databases">
        <authorList>
            <person name="Rodrigo-Torres Lidia"/>
            <person name="Arahal R.David."/>
        </authorList>
    </citation>
    <scope>NUCLEOTIDE SEQUENCE [LARGE SCALE GENOMIC DNA]</scope>
    <source>
        <strain evidence="3">CECT 4801</strain>
    </source>
</reference>
<dbReference type="OrthoDB" id="7671932at2"/>
<sequence>MSVEEAVPEEFEGNVTADPVYFRIFFAAVTPDGALEYKDQTSENGAFSASFTQLTNASFATERLNASVTQEGYVALLAQDSGSGNLAYIRENRDENAPQRFADPLDLGKPAGVPGFNDTLLINGVTGRQNVFVTSSAPDNAIWWRFQNNNTVQMETITVVPPGTTTPIEVTVPVEIPPSQPWADWQQMAGALRSLAATQNADGRIILTGINSDNVPYLNFQSTDRPLLPEGWEGWQDISGGLTGFEQLVLCIDGNALVHIFARIGNKIYMKAQDEVSSLDFSDWALFATFDAPVGSMAASNSSNGGIYLVALTVSGADSPVFASYQTSSVETSWTAPRVIAHVDGGSTLKLQPNANTLLSLFALDPASNMASYLPQVSLDHWSATWTSLGGPLSVSALTRDFTPNTE</sequence>
<dbReference type="RefSeq" id="WP_055656720.1">
    <property type="nucleotide sequence ID" value="NZ_CXST01000001.1"/>
</dbReference>
<evidence type="ECO:0000313" key="3">
    <source>
        <dbReference type="Proteomes" id="UP000048926"/>
    </source>
</evidence>
<dbReference type="EMBL" id="CXST01000001">
    <property type="protein sequence ID" value="CTQ43453.1"/>
    <property type="molecule type" value="Genomic_DNA"/>
</dbReference>
<dbReference type="InterPro" id="IPR058502">
    <property type="entry name" value="PLL-like_beta-prop"/>
</dbReference>
<dbReference type="STRING" id="187304.B0E33_20915"/>
<protein>
    <recommendedName>
        <fullName evidence="1">PLL-like beta propeller domain-containing protein</fullName>
    </recommendedName>
</protein>
<dbReference type="SUPFAM" id="SSF89372">
    <property type="entry name" value="Fucose-specific lectin"/>
    <property type="match status" value="1"/>
</dbReference>
<dbReference type="AlphaFoldDB" id="A0A0M6Y1L4"/>
<keyword evidence="3" id="KW-1185">Reference proteome</keyword>
<proteinExistence type="predicted"/>